<dbReference type="Gene3D" id="3.30.450.40">
    <property type="match status" value="1"/>
</dbReference>
<dbReference type="OrthoDB" id="9797605at2"/>
<protein>
    <submittedName>
        <fullName evidence="6">Sensor histidine kinase</fullName>
    </submittedName>
</protein>
<evidence type="ECO:0000313" key="6">
    <source>
        <dbReference type="EMBL" id="CDN51487.1"/>
    </source>
</evidence>
<evidence type="ECO:0000313" key="7">
    <source>
        <dbReference type="Proteomes" id="UP000028181"/>
    </source>
</evidence>
<dbReference type="PANTHER" id="PTHR24421">
    <property type="entry name" value="NITRATE/NITRITE SENSOR PROTEIN NARX-RELATED"/>
    <property type="match status" value="1"/>
</dbReference>
<dbReference type="GO" id="GO:0016301">
    <property type="term" value="F:kinase activity"/>
    <property type="evidence" value="ECO:0007669"/>
    <property type="project" value="UniProtKB-KW"/>
</dbReference>
<dbReference type="AlphaFoldDB" id="A0A068SZ46"/>
<dbReference type="InterPro" id="IPR029016">
    <property type="entry name" value="GAF-like_dom_sf"/>
</dbReference>
<feature type="domain" description="Histidine kinase/HSP90-like ATPase" evidence="5">
    <location>
        <begin position="311"/>
        <end position="404"/>
    </location>
</feature>
<dbReference type="SMART" id="SM00065">
    <property type="entry name" value="GAF"/>
    <property type="match status" value="1"/>
</dbReference>
<dbReference type="Proteomes" id="UP000028181">
    <property type="component" value="Plasmid pHAMBI540a"/>
</dbReference>
<dbReference type="SMART" id="SM00387">
    <property type="entry name" value="HATPase_c"/>
    <property type="match status" value="1"/>
</dbReference>
<dbReference type="eggNOG" id="COG2203">
    <property type="taxonomic scope" value="Bacteria"/>
</dbReference>
<dbReference type="Gene3D" id="3.30.565.10">
    <property type="entry name" value="Histidine kinase-like ATPase, C-terminal domain"/>
    <property type="match status" value="1"/>
</dbReference>
<proteinExistence type="predicted"/>
<dbReference type="SUPFAM" id="SSF55874">
    <property type="entry name" value="ATPase domain of HSP90 chaperone/DNA topoisomerase II/histidine kinase"/>
    <property type="match status" value="1"/>
</dbReference>
<feature type="domain" description="GAF" evidence="4">
    <location>
        <begin position="25"/>
        <end position="176"/>
    </location>
</feature>
<sequence length="412" mass="45637">MLNRARNALFDRYLGISRLLAGQLDFNAIIQAVAAEISHIIPHDHLDVCIKMLDGKYHIAYESGLATAWSQQPPALLTGSPIRTLLAGEVDFLLSPDACADPRFHFEGAFSSPIIALSLRSRLHVPLKVQGDIIGALSCSSHERDSYSMEDVENARSIADLLAPYFFALRAAEQAKRSAIVETEARAREEGLRLGALKLTEALEAERQRIGMDLHDQTLADLTRLSRRMERLSRLADMHGDALEPLCRTLQQCMHDLREIIEEAKPTVLQLFGVAEAIENHLERSVRESGQPIEWRMIDESDGALVDLDQTVATALFRIVQEAVNNAIRHGQPKTILVRLASRKRVLSIEVDDDGNGICSPQDKAGHGIDNMKTRSRLISARFEMAGHADRRGTSVKVTLPVGPKRLVEAST</sequence>
<keyword evidence="6" id="KW-0614">Plasmid</keyword>
<dbReference type="Pfam" id="PF02518">
    <property type="entry name" value="HATPase_c"/>
    <property type="match status" value="1"/>
</dbReference>
<dbReference type="InterPro" id="IPR003594">
    <property type="entry name" value="HATPase_dom"/>
</dbReference>
<dbReference type="InterPro" id="IPR003018">
    <property type="entry name" value="GAF"/>
</dbReference>
<evidence type="ECO:0000256" key="2">
    <source>
        <dbReference type="ARBA" id="ARBA00022777"/>
    </source>
</evidence>
<evidence type="ECO:0000259" key="4">
    <source>
        <dbReference type="SMART" id="SM00065"/>
    </source>
</evidence>
<evidence type="ECO:0000259" key="5">
    <source>
        <dbReference type="SMART" id="SM00387"/>
    </source>
</evidence>
<accession>A0A068SZ46</accession>
<organism evidence="6 7">
    <name type="scientific">Neorhizobium galegae bv. orientalis str. HAMBI 540</name>
    <dbReference type="NCBI Taxonomy" id="1028800"/>
    <lineage>
        <taxon>Bacteria</taxon>
        <taxon>Pseudomonadati</taxon>
        <taxon>Pseudomonadota</taxon>
        <taxon>Alphaproteobacteria</taxon>
        <taxon>Hyphomicrobiales</taxon>
        <taxon>Rhizobiaceae</taxon>
        <taxon>Rhizobium/Agrobacterium group</taxon>
        <taxon>Neorhizobium</taxon>
    </lineage>
</organism>
<evidence type="ECO:0000256" key="3">
    <source>
        <dbReference type="ARBA" id="ARBA00023012"/>
    </source>
</evidence>
<dbReference type="EMBL" id="HG938354">
    <property type="protein sequence ID" value="CDN51487.1"/>
    <property type="molecule type" value="Genomic_DNA"/>
</dbReference>
<dbReference type="RefSeq" id="WP_041364972.1">
    <property type="nucleotide sequence ID" value="NZ_HG938354.1"/>
</dbReference>
<reference evidence="7" key="1">
    <citation type="journal article" date="2014" name="BMC Genomics">
        <title>Genome sequencing of two Neorhizobium galegae strains reveals a noeT gene responsible for the unusual acetylation of the nodulation factors.</title>
        <authorList>
            <person name="Osterman J."/>
            <person name="Marsh J."/>
            <person name="Laine P.K."/>
            <person name="Zeng Z."/>
            <person name="Alatalo E."/>
            <person name="Sullivan J.T."/>
            <person name="Young J.P."/>
            <person name="Thomas-Oates J."/>
            <person name="Paulin L."/>
            <person name="Lindstrom K."/>
        </authorList>
    </citation>
    <scope>NUCLEOTIDE SEQUENCE [LARGE SCALE GENOMIC DNA]</scope>
    <source>
        <strain evidence="7">HAMBI 540</strain>
    </source>
</reference>
<keyword evidence="3" id="KW-0902">Two-component regulatory system</keyword>
<dbReference type="KEGG" id="ngg:RG540_PA08110"/>
<dbReference type="Pfam" id="PF01590">
    <property type="entry name" value="GAF"/>
    <property type="match status" value="1"/>
</dbReference>
<keyword evidence="7" id="KW-1185">Reference proteome</keyword>
<dbReference type="GeneID" id="24261408"/>
<gene>
    <name evidence="6" type="ORF">RG540_PA08110</name>
</gene>
<geneLocation type="plasmid" evidence="7">
    <name>II</name>
</geneLocation>
<evidence type="ECO:0000256" key="1">
    <source>
        <dbReference type="ARBA" id="ARBA00022679"/>
    </source>
</evidence>
<dbReference type="InterPro" id="IPR050482">
    <property type="entry name" value="Sensor_HK_TwoCompSys"/>
</dbReference>
<dbReference type="CDD" id="cd16917">
    <property type="entry name" value="HATPase_UhpB-NarQ-NarX-like"/>
    <property type="match status" value="1"/>
</dbReference>
<dbReference type="eggNOG" id="COG4585">
    <property type="taxonomic scope" value="Bacteria"/>
</dbReference>
<name>A0A068SZ46_NEOGA</name>
<keyword evidence="1" id="KW-0808">Transferase</keyword>
<dbReference type="GO" id="GO:0000160">
    <property type="term" value="P:phosphorelay signal transduction system"/>
    <property type="evidence" value="ECO:0007669"/>
    <property type="project" value="UniProtKB-KW"/>
</dbReference>
<dbReference type="PATRIC" id="fig|1028800.3.peg.5436"/>
<keyword evidence="2 6" id="KW-0418">Kinase</keyword>
<dbReference type="InterPro" id="IPR036890">
    <property type="entry name" value="HATPase_C_sf"/>
</dbReference>
<dbReference type="HOGENOM" id="CLU_667011_0_0_5"/>
<dbReference type="SUPFAM" id="SSF55781">
    <property type="entry name" value="GAF domain-like"/>
    <property type="match status" value="1"/>
</dbReference>